<comment type="caution">
    <text evidence="1">The sequence shown here is derived from an EMBL/GenBank/DDBJ whole genome shotgun (WGS) entry which is preliminary data.</text>
</comment>
<accession>A0ACC1RFV0</accession>
<reference evidence="1" key="1">
    <citation type="submission" date="2022-08" db="EMBL/GenBank/DDBJ databases">
        <title>Genome Sequence of Fusarium decemcellulare.</title>
        <authorList>
            <person name="Buettner E."/>
        </authorList>
    </citation>
    <scope>NUCLEOTIDE SEQUENCE</scope>
    <source>
        <strain evidence="1">Babe19</strain>
    </source>
</reference>
<name>A0ACC1RFV0_9HYPO</name>
<protein>
    <submittedName>
        <fullName evidence="1">Uncharacterized protein</fullName>
    </submittedName>
</protein>
<keyword evidence="2" id="KW-1185">Reference proteome</keyword>
<evidence type="ECO:0000313" key="2">
    <source>
        <dbReference type="Proteomes" id="UP001148629"/>
    </source>
</evidence>
<evidence type="ECO:0000313" key="1">
    <source>
        <dbReference type="EMBL" id="KAJ3509611.1"/>
    </source>
</evidence>
<dbReference type="EMBL" id="JANRMS010004338">
    <property type="protein sequence ID" value="KAJ3509611.1"/>
    <property type="molecule type" value="Genomic_DNA"/>
</dbReference>
<proteinExistence type="predicted"/>
<dbReference type="Proteomes" id="UP001148629">
    <property type="component" value="Unassembled WGS sequence"/>
</dbReference>
<organism evidence="1 2">
    <name type="scientific">Fusarium decemcellulare</name>
    <dbReference type="NCBI Taxonomy" id="57161"/>
    <lineage>
        <taxon>Eukaryota</taxon>
        <taxon>Fungi</taxon>
        <taxon>Dikarya</taxon>
        <taxon>Ascomycota</taxon>
        <taxon>Pezizomycotina</taxon>
        <taxon>Sordariomycetes</taxon>
        <taxon>Hypocreomycetidae</taxon>
        <taxon>Hypocreales</taxon>
        <taxon>Nectriaceae</taxon>
        <taxon>Fusarium</taxon>
        <taxon>Fusarium decemcellulare species complex</taxon>
    </lineage>
</organism>
<sequence>MFMLPAEEIDKSQGLAKYGVDSLVAVELRTWLSSRIQTEISIFDMLQSASLIAVAEKAAIRSKVVINAGLSVKSAPVRTPVPGFRNLCTPGSSALIAVSQHVRSTYHRYVPSITWLWLKLEFRRSNAATYTIHSLTSILSLSLRLATHQRPLARLTSADAPPRPYAMPTPKATGGSRMSSGTRKPRTANRDDIYDDDNGDASSLGQSNVPPDIDMSDTSDRKVKVANRIREIVVLKHVTTNADTPEARRQKTDEVKDWLRQSATRRTRKGTQVLVSHADIDALSHQTHFDFDHDDNTNDVGQDRTFPSDTAG</sequence>
<gene>
    <name evidence="1" type="ORF">NM208_g15645</name>
</gene>